<accession>A0A0F9F4Q5</accession>
<dbReference type="PANTHER" id="PTHR34980">
    <property type="entry name" value="INNER MEMBRANE PROTEIN-RELATED-RELATED"/>
    <property type="match status" value="1"/>
</dbReference>
<keyword evidence="2" id="KW-1133">Transmembrane helix</keyword>
<evidence type="ECO:0008006" key="4">
    <source>
        <dbReference type="Google" id="ProtNLM"/>
    </source>
</evidence>
<comment type="caution">
    <text evidence="3">The sequence shown here is derived from an EMBL/GenBank/DDBJ whole genome shotgun (WGS) entry which is preliminary data.</text>
</comment>
<dbReference type="EMBL" id="LAZR01024950">
    <property type="protein sequence ID" value="KKL73461.1"/>
    <property type="molecule type" value="Genomic_DNA"/>
</dbReference>
<evidence type="ECO:0000256" key="2">
    <source>
        <dbReference type="SAM" id="Phobius"/>
    </source>
</evidence>
<dbReference type="GO" id="GO:0005886">
    <property type="term" value="C:plasma membrane"/>
    <property type="evidence" value="ECO:0007669"/>
    <property type="project" value="TreeGrafter"/>
</dbReference>
<dbReference type="PANTHER" id="PTHR34980:SF2">
    <property type="entry name" value="INNER MEMBRANE PROTEIN YHAH-RELATED"/>
    <property type="match status" value="1"/>
</dbReference>
<keyword evidence="2" id="KW-0812">Transmembrane</keyword>
<name>A0A0F9F4Q5_9ZZZZ</name>
<keyword evidence="2" id="KW-0472">Membrane</keyword>
<gene>
    <name evidence="3" type="ORF">LCGC14_2074680</name>
</gene>
<sequence length="122" mass="13598">MAALKKFAKFSGRAQKAEYWFFVLFQIIIVFLLAIFSAVIAEINSTAGVAFLILFFVFLFGSFIPQAAVTVRRLHDTNRGGWNMFFSIGTFRSLLEDGTSGPNQYGPDPKEIKESVSETATN</sequence>
<feature type="transmembrane region" description="Helical" evidence="2">
    <location>
        <begin position="47"/>
        <end position="69"/>
    </location>
</feature>
<dbReference type="InterPro" id="IPR008523">
    <property type="entry name" value="DUF805"/>
</dbReference>
<evidence type="ECO:0000256" key="1">
    <source>
        <dbReference type="SAM" id="MobiDB-lite"/>
    </source>
</evidence>
<feature type="transmembrane region" description="Helical" evidence="2">
    <location>
        <begin position="20"/>
        <end position="41"/>
    </location>
</feature>
<reference evidence="3" key="1">
    <citation type="journal article" date="2015" name="Nature">
        <title>Complex archaea that bridge the gap between prokaryotes and eukaryotes.</title>
        <authorList>
            <person name="Spang A."/>
            <person name="Saw J.H."/>
            <person name="Jorgensen S.L."/>
            <person name="Zaremba-Niedzwiedzka K."/>
            <person name="Martijn J."/>
            <person name="Lind A.E."/>
            <person name="van Eijk R."/>
            <person name="Schleper C."/>
            <person name="Guy L."/>
            <person name="Ettema T.J."/>
        </authorList>
    </citation>
    <scope>NUCLEOTIDE SEQUENCE</scope>
</reference>
<evidence type="ECO:0000313" key="3">
    <source>
        <dbReference type="EMBL" id="KKL73461.1"/>
    </source>
</evidence>
<dbReference type="AlphaFoldDB" id="A0A0F9F4Q5"/>
<protein>
    <recommendedName>
        <fullName evidence="4">DUF805 domain-containing protein</fullName>
    </recommendedName>
</protein>
<organism evidence="3">
    <name type="scientific">marine sediment metagenome</name>
    <dbReference type="NCBI Taxonomy" id="412755"/>
    <lineage>
        <taxon>unclassified sequences</taxon>
        <taxon>metagenomes</taxon>
        <taxon>ecological metagenomes</taxon>
    </lineage>
</organism>
<feature type="region of interest" description="Disordered" evidence="1">
    <location>
        <begin position="99"/>
        <end position="122"/>
    </location>
</feature>
<proteinExistence type="predicted"/>
<dbReference type="Pfam" id="PF05656">
    <property type="entry name" value="DUF805"/>
    <property type="match status" value="1"/>
</dbReference>